<gene>
    <name evidence="8" type="ORF">BDV28DRAFT_158870</name>
</gene>
<dbReference type="InterPro" id="IPR021858">
    <property type="entry name" value="Fun_TF"/>
</dbReference>
<evidence type="ECO:0000313" key="9">
    <source>
        <dbReference type="Proteomes" id="UP000327118"/>
    </source>
</evidence>
<dbReference type="GO" id="GO:0009893">
    <property type="term" value="P:positive regulation of metabolic process"/>
    <property type="evidence" value="ECO:0007669"/>
    <property type="project" value="UniProtKB-ARBA"/>
</dbReference>
<evidence type="ECO:0000256" key="3">
    <source>
        <dbReference type="ARBA" id="ARBA00023125"/>
    </source>
</evidence>
<evidence type="ECO:0000256" key="6">
    <source>
        <dbReference type="SAM" id="MobiDB-lite"/>
    </source>
</evidence>
<dbReference type="GO" id="GO:0008270">
    <property type="term" value="F:zinc ion binding"/>
    <property type="evidence" value="ECO:0007669"/>
    <property type="project" value="InterPro"/>
</dbReference>
<feature type="region of interest" description="Disordered" evidence="6">
    <location>
        <begin position="140"/>
        <end position="161"/>
    </location>
</feature>
<keyword evidence="3" id="KW-0238">DNA-binding</keyword>
<dbReference type="Pfam" id="PF00172">
    <property type="entry name" value="Zn_clus"/>
    <property type="match status" value="1"/>
</dbReference>
<keyword evidence="2" id="KW-0805">Transcription regulation</keyword>
<dbReference type="EMBL" id="ML739178">
    <property type="protein sequence ID" value="KAE8351281.1"/>
    <property type="molecule type" value="Genomic_DNA"/>
</dbReference>
<dbReference type="OrthoDB" id="5213892at2759"/>
<keyword evidence="4" id="KW-0804">Transcription</keyword>
<dbReference type="PROSITE" id="PS00463">
    <property type="entry name" value="ZN2_CY6_FUNGAL_1"/>
    <property type="match status" value="1"/>
</dbReference>
<dbReference type="SUPFAM" id="SSF57701">
    <property type="entry name" value="Zn2/Cys6 DNA-binding domain"/>
    <property type="match status" value="1"/>
</dbReference>
<dbReference type="GO" id="GO:0005634">
    <property type="term" value="C:nucleus"/>
    <property type="evidence" value="ECO:0007669"/>
    <property type="project" value="UniProtKB-SubCell"/>
</dbReference>
<evidence type="ECO:0000256" key="1">
    <source>
        <dbReference type="ARBA" id="ARBA00004123"/>
    </source>
</evidence>
<evidence type="ECO:0000259" key="7">
    <source>
        <dbReference type="PROSITE" id="PS50048"/>
    </source>
</evidence>
<feature type="compositionally biased region" description="Polar residues" evidence="6">
    <location>
        <begin position="98"/>
        <end position="107"/>
    </location>
</feature>
<dbReference type="InterPro" id="IPR001138">
    <property type="entry name" value="Zn2Cys6_DnaBD"/>
</dbReference>
<protein>
    <submittedName>
        <fullName evidence="8">Fungal-specific transcription factor domain-containing protein</fullName>
    </submittedName>
</protein>
<evidence type="ECO:0000313" key="8">
    <source>
        <dbReference type="EMBL" id="KAE8351281.1"/>
    </source>
</evidence>
<evidence type="ECO:0000256" key="2">
    <source>
        <dbReference type="ARBA" id="ARBA00023015"/>
    </source>
</evidence>
<evidence type="ECO:0000256" key="4">
    <source>
        <dbReference type="ARBA" id="ARBA00023163"/>
    </source>
</evidence>
<accession>A0A5N6Z0T7</accession>
<keyword evidence="9" id="KW-1185">Reference proteome</keyword>
<dbReference type="Gene3D" id="4.10.240.10">
    <property type="entry name" value="Zn(2)-C6 fungal-type DNA-binding domain"/>
    <property type="match status" value="1"/>
</dbReference>
<organism evidence="8 9">
    <name type="scientific">Aspergillus coremiiformis</name>
    <dbReference type="NCBI Taxonomy" id="138285"/>
    <lineage>
        <taxon>Eukaryota</taxon>
        <taxon>Fungi</taxon>
        <taxon>Dikarya</taxon>
        <taxon>Ascomycota</taxon>
        <taxon>Pezizomycotina</taxon>
        <taxon>Eurotiomycetes</taxon>
        <taxon>Eurotiomycetidae</taxon>
        <taxon>Eurotiales</taxon>
        <taxon>Aspergillaceae</taxon>
        <taxon>Aspergillus</taxon>
        <taxon>Aspergillus subgen. Circumdati</taxon>
    </lineage>
</organism>
<feature type="region of interest" description="Disordered" evidence="6">
    <location>
        <begin position="66"/>
        <end position="109"/>
    </location>
</feature>
<dbReference type="GO" id="GO:0003677">
    <property type="term" value="F:DNA binding"/>
    <property type="evidence" value="ECO:0007669"/>
    <property type="project" value="UniProtKB-KW"/>
</dbReference>
<dbReference type="PROSITE" id="PS50048">
    <property type="entry name" value="ZN2_CY6_FUNGAL_2"/>
    <property type="match status" value="1"/>
</dbReference>
<dbReference type="SMART" id="SM00066">
    <property type="entry name" value="GAL4"/>
    <property type="match status" value="1"/>
</dbReference>
<dbReference type="Pfam" id="PF11951">
    <property type="entry name" value="Fungal_trans_2"/>
    <property type="match status" value="1"/>
</dbReference>
<sequence>MSAAQRCKTGCWTCRLRRKKCNEDGQPCSNCESRGVFCHGYGARPAWKDRGEREREEAKRLQLLSRARSRRAGTIPGHGTRWPSMEPPPPDHEVPPSIQSDGRSPMSSMGLESLEIPELANIVWDPSLDIIQVEPTTFERTLPGLPESPNSLRFPSGLEDDPMEENEMELVMYYIGEAFPKQHASYRGSSWMERSWLLCVLKRSPSFYYTSLSLSAYYRLGTMPEDDPGRIRLSQDLEKYKARSLYHFQELLNAAQSQPPVARECVICGVQIAMLEAVSKNMQSSYLHLSSAALSLARSLESSILDAYARERTTGSYHAPSMENKAVRFFSAVLIWNDILHCSVRQLVPPMADTYRKLLEDENWAPLFLETVGCEGWVLFAILEALLLAKWKQEREAQGDLSFRELITKVDGIESTLRTRLDRLAPSVLETETKDPRLMQTYIFAHASLVHLHTVVSGSQPSVPEIQQSIEKSISAWRLLSPSTTDFKTMAWPFYVCGSLAVGPQREPFQNLMSDSFQDQSTSSHLHCLRSVVEECWKNFDRRESARSASSYNWKIVMGKLNMSILFM</sequence>
<dbReference type="PANTHER" id="PTHR37534">
    <property type="entry name" value="TRANSCRIPTIONAL ACTIVATOR PROTEIN UGA3"/>
    <property type="match status" value="1"/>
</dbReference>
<dbReference type="PANTHER" id="PTHR37534:SF20">
    <property type="entry name" value="PRO1A C6 ZINK-FINGER PROTEIN"/>
    <property type="match status" value="1"/>
</dbReference>
<proteinExistence type="predicted"/>
<evidence type="ECO:0000256" key="5">
    <source>
        <dbReference type="ARBA" id="ARBA00023242"/>
    </source>
</evidence>
<comment type="subcellular location">
    <subcellularLocation>
        <location evidence="1">Nucleus</location>
    </subcellularLocation>
</comment>
<reference evidence="9" key="1">
    <citation type="submission" date="2019-04" db="EMBL/GenBank/DDBJ databases">
        <title>Friends and foes A comparative genomics studyof 23 Aspergillus species from section Flavi.</title>
        <authorList>
            <consortium name="DOE Joint Genome Institute"/>
            <person name="Kjaerbolling I."/>
            <person name="Vesth T."/>
            <person name="Frisvad J.C."/>
            <person name="Nybo J.L."/>
            <person name="Theobald S."/>
            <person name="Kildgaard S."/>
            <person name="Isbrandt T."/>
            <person name="Kuo A."/>
            <person name="Sato A."/>
            <person name="Lyhne E.K."/>
            <person name="Kogle M.E."/>
            <person name="Wiebenga A."/>
            <person name="Kun R.S."/>
            <person name="Lubbers R.J."/>
            <person name="Makela M.R."/>
            <person name="Barry K."/>
            <person name="Chovatia M."/>
            <person name="Clum A."/>
            <person name="Daum C."/>
            <person name="Haridas S."/>
            <person name="He G."/>
            <person name="LaButti K."/>
            <person name="Lipzen A."/>
            <person name="Mondo S."/>
            <person name="Riley R."/>
            <person name="Salamov A."/>
            <person name="Simmons B.A."/>
            <person name="Magnuson J.K."/>
            <person name="Henrissat B."/>
            <person name="Mortensen U.H."/>
            <person name="Larsen T.O."/>
            <person name="Devries R.P."/>
            <person name="Grigoriev I.V."/>
            <person name="Machida M."/>
            <person name="Baker S.E."/>
            <person name="Andersen M.R."/>
        </authorList>
    </citation>
    <scope>NUCLEOTIDE SEQUENCE [LARGE SCALE GENOMIC DNA]</scope>
    <source>
        <strain evidence="9">CBS 553.77</strain>
    </source>
</reference>
<dbReference type="AlphaFoldDB" id="A0A5N6Z0T7"/>
<dbReference type="Proteomes" id="UP000327118">
    <property type="component" value="Unassembled WGS sequence"/>
</dbReference>
<dbReference type="CDD" id="cd00067">
    <property type="entry name" value="GAL4"/>
    <property type="match status" value="1"/>
</dbReference>
<dbReference type="InterPro" id="IPR036864">
    <property type="entry name" value="Zn2-C6_fun-type_DNA-bd_sf"/>
</dbReference>
<keyword evidence="5" id="KW-0539">Nucleus</keyword>
<name>A0A5N6Z0T7_9EURO</name>
<feature type="domain" description="Zn(2)-C6 fungal-type" evidence="7">
    <location>
        <begin position="10"/>
        <end position="38"/>
    </location>
</feature>
<dbReference type="GO" id="GO:0000981">
    <property type="term" value="F:DNA-binding transcription factor activity, RNA polymerase II-specific"/>
    <property type="evidence" value="ECO:0007669"/>
    <property type="project" value="InterPro"/>
</dbReference>